<dbReference type="InterPro" id="IPR019065">
    <property type="entry name" value="RE_NgoFVII_N"/>
</dbReference>
<dbReference type="AlphaFoldDB" id="A0A1S6IQ96"/>
<sequence length="334" mass="37112">MIFSDDLYRLIFNNKANQFSDEIIIISGFIGPKPVEDLSQTSLKATVVYGMYGASGISEALHKQLQQISQNSSNLEILYSKIPVHSKVYIWRKEGKITYALLGSANFSVNGLKKPYREILGEATDDSYETLSSYTDTILGNSVNSANATNIIQNYGSSPLIGTSTIYFSDSRCIVPLYIFDSSTGEKTMPQKSGINWGHGGAHNREDVAYIPISMENIRKFPKLFPQKKTDAVVVRNSSGESIRQNEPVEILWDDGIKMEAILEGSQGPNGIYPKQISSFPSKSMIGKYIRGRLGVENSSFVKLSDLHSANKDAIRISLIETGLYYMELIKTRD</sequence>
<name>A0A1S6IQ96_9LACT</name>
<feature type="domain" description="Restriction endonuclease type II NgoFVII C-terminal B3-like DNA-binding" evidence="2">
    <location>
        <begin position="178"/>
        <end position="318"/>
    </location>
</feature>
<dbReference type="OrthoDB" id="2414633at2"/>
<evidence type="ECO:0000313" key="3">
    <source>
        <dbReference type="EMBL" id="AQS53727.1"/>
    </source>
</evidence>
<dbReference type="Pfam" id="PF09565">
    <property type="entry name" value="RE_NgoFVII"/>
    <property type="match status" value="1"/>
</dbReference>
<dbReference type="Pfam" id="PF20731">
    <property type="entry name" value="RE_NgoFVII_C"/>
    <property type="match status" value="1"/>
</dbReference>
<evidence type="ECO:0000259" key="2">
    <source>
        <dbReference type="Pfam" id="PF20731"/>
    </source>
</evidence>
<evidence type="ECO:0000259" key="1">
    <source>
        <dbReference type="Pfam" id="PF09565"/>
    </source>
</evidence>
<dbReference type="EMBL" id="CP019728">
    <property type="protein sequence ID" value="AQS53727.1"/>
    <property type="molecule type" value="Genomic_DNA"/>
</dbReference>
<reference evidence="3 4" key="1">
    <citation type="journal article" date="2014" name="Int. J. Syst. Evol. Microbiol.">
        <title>Jeotgalibaca dankookensis gen. nov., sp. nov., a member of the family Carnobacteriaceae, isolated from seujeot (Korean traditional food).</title>
        <authorList>
            <person name="Lee D.G."/>
            <person name="Trujillo M.E."/>
            <person name="Kang H."/>
            <person name="Ahn T.Y."/>
        </authorList>
    </citation>
    <scope>NUCLEOTIDE SEQUENCE [LARGE SCALE GENOMIC DNA]</scope>
    <source>
        <strain evidence="3 4">EX-07</strain>
    </source>
</reference>
<evidence type="ECO:0000313" key="4">
    <source>
        <dbReference type="Proteomes" id="UP000188993"/>
    </source>
</evidence>
<evidence type="ECO:0008006" key="5">
    <source>
        <dbReference type="Google" id="ProtNLM"/>
    </source>
</evidence>
<dbReference type="RefSeq" id="WP_062468562.1">
    <property type="nucleotide sequence ID" value="NZ_BBYN01000009.1"/>
</dbReference>
<feature type="domain" description="Restriction endonuclease type II NgoFVII N-terminal" evidence="1">
    <location>
        <begin position="6"/>
        <end position="146"/>
    </location>
</feature>
<dbReference type="KEGG" id="jda:BW727_101360"/>
<gene>
    <name evidence="3" type="ORF">BW727_101360</name>
</gene>
<dbReference type="Gene3D" id="3.30.870.10">
    <property type="entry name" value="Endonuclease Chain A"/>
    <property type="match status" value="1"/>
</dbReference>
<dbReference type="CDD" id="cd09117">
    <property type="entry name" value="PLDc_Bfil_DEXD_like"/>
    <property type="match status" value="1"/>
</dbReference>
<protein>
    <recommendedName>
        <fullName evidence="5">NgoFVII family restriction endonuclease</fullName>
    </recommendedName>
</protein>
<accession>A0A1S6IQ96</accession>
<proteinExistence type="predicted"/>
<keyword evidence="4" id="KW-1185">Reference proteome</keyword>
<organism evidence="3 4">
    <name type="scientific">Jeotgalibaca dankookensis</name>
    <dbReference type="NCBI Taxonomy" id="708126"/>
    <lineage>
        <taxon>Bacteria</taxon>
        <taxon>Bacillati</taxon>
        <taxon>Bacillota</taxon>
        <taxon>Bacilli</taxon>
        <taxon>Lactobacillales</taxon>
        <taxon>Carnobacteriaceae</taxon>
        <taxon>Jeotgalibaca</taxon>
    </lineage>
</organism>
<dbReference type="InterPro" id="IPR048923">
    <property type="entry name" value="RE_NgoFVII_C"/>
</dbReference>
<dbReference type="Proteomes" id="UP000188993">
    <property type="component" value="Chromosome"/>
</dbReference>